<evidence type="ECO:0000256" key="1">
    <source>
        <dbReference type="SAM" id="MobiDB-lite"/>
    </source>
</evidence>
<gene>
    <name evidence="2" type="ORF">ZT3D7_G1296</name>
</gene>
<accession>A0A1X7RG09</accession>
<feature type="compositionally biased region" description="Pro residues" evidence="1">
    <location>
        <begin position="428"/>
        <end position="442"/>
    </location>
</feature>
<sequence length="582" mass="63646">MPAQTIQQQPFVSSIRTVCKQASLVSKKSLKKLRKLFNRPQKEVDSTDNDVPFSYLPPPSRGTVRSFLDPATTDPRIRRQTFAIHEATLAALEQPSSGPVRHSVRFSHPAVGAVLPAMPSPATAIVEEYSPVEHYRFHGGAESPRTEDFPQQVNPSSVYRTRAARTSYAETVAALDGVRGFSAMITQPPDTTKYHYGGPTKDGRPPTLPCLPYLDPQIPASAFDDPPEDESLTVEEIRQAALDKLNAIAEPAPLPDVKAAHPTSLHPGPLVCKSRPKTTEKEPVRKSYQPFNASRPSQDLDDELLDLYASLSPGPLPSFPSTKKEKRGTRMYEQHQSLLFSPNPAPSEIYTFRSETPDFPSPTSQTNRKSMLQKQYQDLLYTPQRPFSPTSVYSTTPSGRGPMLDTPGYGYPGLPTPRYTVARKGMRQPPPRPKNPSPPPTPSERSQSVSEFSFQAQPAPLAPKVRPAPQSNLTSPPGLTYSSSKTTTTTTSSNPAAIAAAKALYRPAPSAPTTKRKELNIHEIAGIKTGRSTRAGAEVGLPAAAVKIQCDDEKGKGKKSGGFRANIRKAILKDYEFYKNLE</sequence>
<feature type="compositionally biased region" description="Low complexity" evidence="1">
    <location>
        <begin position="406"/>
        <end position="420"/>
    </location>
</feature>
<dbReference type="EMBL" id="LT853692">
    <property type="protein sequence ID" value="SMQ46151.1"/>
    <property type="molecule type" value="Genomic_DNA"/>
</dbReference>
<feature type="compositionally biased region" description="Polar residues" evidence="1">
    <location>
        <begin position="443"/>
        <end position="456"/>
    </location>
</feature>
<protein>
    <submittedName>
        <fullName evidence="2">Uncharacterized protein</fullName>
    </submittedName>
</protein>
<evidence type="ECO:0000313" key="2">
    <source>
        <dbReference type="EMBL" id="SMQ46151.1"/>
    </source>
</evidence>
<name>A0A1X7RG09_ZYMT9</name>
<feature type="compositionally biased region" description="Low complexity" evidence="1">
    <location>
        <begin position="480"/>
        <end position="495"/>
    </location>
</feature>
<keyword evidence="3" id="KW-1185">Reference proteome</keyword>
<dbReference type="AlphaFoldDB" id="A0A1X7RG09"/>
<feature type="region of interest" description="Disordered" evidence="1">
    <location>
        <begin position="381"/>
        <end position="495"/>
    </location>
</feature>
<dbReference type="Proteomes" id="UP000215127">
    <property type="component" value="Chromosome 1"/>
</dbReference>
<feature type="region of interest" description="Disordered" evidence="1">
    <location>
        <begin position="259"/>
        <end position="298"/>
    </location>
</feature>
<proteinExistence type="predicted"/>
<reference evidence="2 3" key="1">
    <citation type="submission" date="2016-06" db="EMBL/GenBank/DDBJ databases">
        <authorList>
            <person name="Kjaerup R.B."/>
            <person name="Dalgaard T.S."/>
            <person name="Juul-Madsen H.R."/>
        </authorList>
    </citation>
    <scope>NUCLEOTIDE SEQUENCE [LARGE SCALE GENOMIC DNA]</scope>
</reference>
<feature type="compositionally biased region" description="Polar residues" evidence="1">
    <location>
        <begin position="385"/>
        <end position="398"/>
    </location>
</feature>
<organism evidence="2 3">
    <name type="scientific">Zymoseptoria tritici (strain ST99CH_3D7)</name>
    <dbReference type="NCBI Taxonomy" id="1276538"/>
    <lineage>
        <taxon>Eukaryota</taxon>
        <taxon>Fungi</taxon>
        <taxon>Dikarya</taxon>
        <taxon>Ascomycota</taxon>
        <taxon>Pezizomycotina</taxon>
        <taxon>Dothideomycetes</taxon>
        <taxon>Dothideomycetidae</taxon>
        <taxon>Mycosphaerellales</taxon>
        <taxon>Mycosphaerellaceae</taxon>
        <taxon>Zymoseptoria</taxon>
    </lineage>
</organism>
<evidence type="ECO:0000313" key="3">
    <source>
        <dbReference type="Proteomes" id="UP000215127"/>
    </source>
</evidence>